<dbReference type="InterPro" id="IPR011749">
    <property type="entry name" value="CHP02243"/>
</dbReference>
<accession>A0ABT9I7N4</accession>
<organism evidence="2 3">
    <name type="scientific">Blastococcus carthaginiensis</name>
    <dbReference type="NCBI Taxonomy" id="3050034"/>
    <lineage>
        <taxon>Bacteria</taxon>
        <taxon>Bacillati</taxon>
        <taxon>Actinomycetota</taxon>
        <taxon>Actinomycetes</taxon>
        <taxon>Geodermatophilales</taxon>
        <taxon>Geodermatophilaceae</taxon>
        <taxon>Blastococcus</taxon>
    </lineage>
</organism>
<reference evidence="3" key="1">
    <citation type="submission" date="2023-05" db="EMBL/GenBank/DDBJ databases">
        <title>Draft genome of Pseudofrankia sp. BMG5.37.</title>
        <authorList>
            <person name="Gtari M."/>
            <person name="Ghodhbane F."/>
            <person name="Sbissi I."/>
        </authorList>
    </citation>
    <scope>NUCLEOTIDE SEQUENCE [LARGE SCALE GENOMIC DNA]</scope>
    <source>
        <strain evidence="3">BMG 814</strain>
    </source>
</reference>
<feature type="region of interest" description="Disordered" evidence="1">
    <location>
        <begin position="815"/>
        <end position="834"/>
    </location>
</feature>
<evidence type="ECO:0000256" key="1">
    <source>
        <dbReference type="SAM" id="MobiDB-lite"/>
    </source>
</evidence>
<dbReference type="EMBL" id="JASNFN010000002">
    <property type="protein sequence ID" value="MDP5181581.1"/>
    <property type="molecule type" value="Genomic_DNA"/>
</dbReference>
<name>A0ABT9I7N4_9ACTN</name>
<keyword evidence="3" id="KW-1185">Reference proteome</keyword>
<gene>
    <name evidence="2" type="ORF">QOZ88_02940</name>
</gene>
<dbReference type="NCBIfam" id="TIGR02243">
    <property type="entry name" value="putative baseplate assembly protein"/>
    <property type="match status" value="1"/>
</dbReference>
<dbReference type="RefSeq" id="WP_305998300.1">
    <property type="nucleotide sequence ID" value="NZ_JASNFN010000002.1"/>
</dbReference>
<evidence type="ECO:0000313" key="2">
    <source>
        <dbReference type="EMBL" id="MDP5181581.1"/>
    </source>
</evidence>
<evidence type="ECO:0000313" key="3">
    <source>
        <dbReference type="Proteomes" id="UP001233673"/>
    </source>
</evidence>
<dbReference type="Proteomes" id="UP001233673">
    <property type="component" value="Unassembled WGS sequence"/>
</dbReference>
<sequence>MTASGPGAPVDREARRALIEGHPTLDGIDFVEVLADQRTLLVHLLNRDVPPGWDRSRVAVIGGVRVDARVNPVGLVWAWPAAVLAQASEDDLRALGAGPADAEMVRASVPEQARGGVLVVRTTTSGDFSRYVLRLLGPTGAGVPDDVDVPLAEAPFSFKVDCSTGSDCRQEAACPPIDTAAPVLDYLARDYDALRTRLLDRLSLLLPGWDDRNPADVGVMLVELFAAVGDRLAYWQDAVAVEAYLATAQQRSSVRRHARMLDYAVHEGCAARTWVALTSAAAFTLRAGAPVADLPLPGAAPGEAAEAGAVVFETCTDLAVRPARNAVPLHAWGDPDHCLPRGATSAFLAAPSATGDPELRAGDLLVLADRAAGGAVVDGDPDRRHAVRLIRDAVRREDRLAPDLTVLEVHWHPEDALPAPLRVTGRTADGRTAAPVALANVVLADHGATVEEGLSPPQVPADGPYRPVLARRGLAWADPTGLTDRPADRARGSWASASALLVPDARAARAALELDDGVRTWRPRRDLLASGRLDAHVVVEPEVDGVAHLRFGDGIAGRRPSRGSVLRARYRLGGGQGGNVVAGRLTTLLLRPDGAPAVPTGADVTVWNPLPASGGTGPERLDDVRQLAPHAFRHQLRAVVPADYAAVAARVPGVQRAVARRRWTGSWYNQEVMVDPVAGHEGAELDAAVTARLELRRRAGVDVRLAPPVYVPLQIGLRGCTAPGHSAADVAGRLSDVLSSRVLPDGRRGFFHPDAFTFGQSLYVSDVVAAAMTVPGLAWVDVTAFARRGGSDDDTQQALAAGRLDLGWREVLRCDSDPSNPEAGQVEVELRGGS</sequence>
<comment type="caution">
    <text evidence="2">The sequence shown here is derived from an EMBL/GenBank/DDBJ whole genome shotgun (WGS) entry which is preliminary data.</text>
</comment>
<proteinExistence type="predicted"/>
<protein>
    <submittedName>
        <fullName evidence="2">Baseplate assembly protein</fullName>
    </submittedName>
</protein>